<reference evidence="2 3" key="1">
    <citation type="submission" date="2024-03" db="EMBL/GenBank/DDBJ databases">
        <title>Mouse gut bacterial collection (mGBC) of GemPharmatech.</title>
        <authorList>
            <person name="He Y."/>
            <person name="Dong L."/>
            <person name="Wu D."/>
            <person name="Gao X."/>
            <person name="Lin Z."/>
        </authorList>
    </citation>
    <scope>NUCLEOTIDE SEQUENCE [LARGE SCALE GENOMIC DNA]</scope>
    <source>
        <strain evidence="2 3">54-13</strain>
    </source>
</reference>
<dbReference type="Proteomes" id="UP001565200">
    <property type="component" value="Unassembled WGS sequence"/>
</dbReference>
<dbReference type="PANTHER" id="PTHR35795:SF1">
    <property type="entry name" value="BIS(5'-NUCLEOSYL)-TETRAPHOSPHATASE, SYMMETRICAL"/>
    <property type="match status" value="1"/>
</dbReference>
<dbReference type="Gene3D" id="1.10.3210.10">
    <property type="entry name" value="Hypothetical protein af1432"/>
    <property type="match status" value="1"/>
</dbReference>
<dbReference type="InterPro" id="IPR006675">
    <property type="entry name" value="HDIG_dom"/>
</dbReference>
<evidence type="ECO:0000313" key="2">
    <source>
        <dbReference type="EMBL" id="MEY8246272.1"/>
    </source>
</evidence>
<evidence type="ECO:0000259" key="1">
    <source>
        <dbReference type="Pfam" id="PF01966"/>
    </source>
</evidence>
<dbReference type="EMBL" id="JBCLPP010000039">
    <property type="protein sequence ID" value="MEY8246272.1"/>
    <property type="molecule type" value="Genomic_DNA"/>
</dbReference>
<dbReference type="Pfam" id="PF01966">
    <property type="entry name" value="HD"/>
    <property type="match status" value="1"/>
</dbReference>
<dbReference type="InterPro" id="IPR051094">
    <property type="entry name" value="Diverse_Catalytic_Enzymes"/>
</dbReference>
<dbReference type="PANTHER" id="PTHR35795">
    <property type="entry name" value="SLR1885 PROTEIN"/>
    <property type="match status" value="1"/>
</dbReference>
<dbReference type="SUPFAM" id="SSF109604">
    <property type="entry name" value="HD-domain/PDEase-like"/>
    <property type="match status" value="1"/>
</dbReference>
<comment type="caution">
    <text evidence="2">The sequence shown here is derived from an EMBL/GenBank/DDBJ whole genome shotgun (WGS) entry which is preliminary data.</text>
</comment>
<dbReference type="NCBIfam" id="TIGR00277">
    <property type="entry name" value="HDIG"/>
    <property type="match status" value="1"/>
</dbReference>
<gene>
    <name evidence="2" type="ORF">AAK873_11695</name>
</gene>
<keyword evidence="3" id="KW-1185">Reference proteome</keyword>
<dbReference type="InterPro" id="IPR003607">
    <property type="entry name" value="HD/PDEase_dom"/>
</dbReference>
<organism evidence="2 3">
    <name type="scientific">Heminiphilus faecis</name>
    <dbReference type="NCBI Taxonomy" id="2601703"/>
    <lineage>
        <taxon>Bacteria</taxon>
        <taxon>Pseudomonadati</taxon>
        <taxon>Bacteroidota</taxon>
        <taxon>Bacteroidia</taxon>
        <taxon>Bacteroidales</taxon>
        <taxon>Muribaculaceae</taxon>
        <taxon>Heminiphilus</taxon>
    </lineage>
</organism>
<protein>
    <submittedName>
        <fullName evidence="2">HDIG domain-containing metalloprotein</fullName>
    </submittedName>
</protein>
<dbReference type="RefSeq" id="WP_121697994.1">
    <property type="nucleotide sequence ID" value="NZ_JBCLPP010000039.1"/>
</dbReference>
<proteinExistence type="predicted"/>
<evidence type="ECO:0000313" key="3">
    <source>
        <dbReference type="Proteomes" id="UP001565200"/>
    </source>
</evidence>
<name>A0ABV4CXY8_9BACT</name>
<dbReference type="InterPro" id="IPR006674">
    <property type="entry name" value="HD_domain"/>
</dbReference>
<sequence length="182" mass="20242">MTADYQAIIDKYYPSDNELRTIYMRHARQVTALALAINSERGLGLDAHEVAGAAMLHDIGIFATSAPGIHCTGAYPYIRHGVIGARLLRAEAMPEEWARVAERHTGTGITMEDIISQNLDLPLADYCPETMLEKLICYADKFYSKSGDMEKKTLSRVRNSIARHGGDSLARFDELYSLFGEV</sequence>
<dbReference type="CDD" id="cd00077">
    <property type="entry name" value="HDc"/>
    <property type="match status" value="1"/>
</dbReference>
<feature type="domain" description="HD" evidence="1">
    <location>
        <begin position="24"/>
        <end position="141"/>
    </location>
</feature>
<accession>A0ABV4CXY8</accession>